<proteinExistence type="predicted"/>
<dbReference type="Proteomes" id="UP000234681">
    <property type="component" value="Chromosome 16"/>
</dbReference>
<sequence>MCSCRKGNLESSRRVGVNLHSTVSYNTTFFYKLSNGSRKTAALPLNIFF</sequence>
<accession>A6IWQ9</accession>
<protein>
    <submittedName>
        <fullName evidence="1">RCG43330</fullName>
    </submittedName>
</protein>
<dbReference type="AlphaFoldDB" id="A6IWQ9"/>
<name>A6IWQ9_RAT</name>
<reference evidence="1 2" key="1">
    <citation type="submission" date="2005-09" db="EMBL/GenBank/DDBJ databases">
        <authorList>
            <person name="Mural R.J."/>
            <person name="Li P.W."/>
            <person name="Adams M.D."/>
            <person name="Amanatides P.G."/>
            <person name="Baden-Tillson H."/>
            <person name="Barnstead M."/>
            <person name="Chin S.H."/>
            <person name="Dew I."/>
            <person name="Evans C.A."/>
            <person name="Ferriera S."/>
            <person name="Flanigan M."/>
            <person name="Fosler C."/>
            <person name="Glodek A."/>
            <person name="Gu Z."/>
            <person name="Holt R.A."/>
            <person name="Jennings D."/>
            <person name="Kraft C.L."/>
            <person name="Lu F."/>
            <person name="Nguyen T."/>
            <person name="Nusskern D.R."/>
            <person name="Pfannkoch C.M."/>
            <person name="Sitter C."/>
            <person name="Sutton G.G."/>
            <person name="Venter J.C."/>
            <person name="Wang Z."/>
            <person name="Woodage T."/>
            <person name="Zheng X.H."/>
            <person name="Zhong F."/>
        </authorList>
    </citation>
    <scope>NUCLEOTIDE SEQUENCE [LARGE SCALE GENOMIC DNA]</scope>
    <source>
        <strain>BN</strain>
        <strain evidence="2">Sprague-Dawley</strain>
    </source>
</reference>
<evidence type="ECO:0000313" key="2">
    <source>
        <dbReference type="Proteomes" id="UP000234681"/>
    </source>
</evidence>
<dbReference type="EMBL" id="CH473970">
    <property type="protein sequence ID" value="EDM08813.1"/>
    <property type="molecule type" value="Genomic_DNA"/>
</dbReference>
<gene>
    <name evidence="1" type="ORF">rCG_43330</name>
</gene>
<evidence type="ECO:0000313" key="1">
    <source>
        <dbReference type="EMBL" id="EDM08813.1"/>
    </source>
</evidence>
<organism evidence="1 2">
    <name type="scientific">Rattus norvegicus</name>
    <name type="common">Rat</name>
    <dbReference type="NCBI Taxonomy" id="10116"/>
    <lineage>
        <taxon>Eukaryota</taxon>
        <taxon>Metazoa</taxon>
        <taxon>Chordata</taxon>
        <taxon>Craniata</taxon>
        <taxon>Vertebrata</taxon>
        <taxon>Euteleostomi</taxon>
        <taxon>Mammalia</taxon>
        <taxon>Eutheria</taxon>
        <taxon>Euarchontoglires</taxon>
        <taxon>Glires</taxon>
        <taxon>Rodentia</taxon>
        <taxon>Myomorpha</taxon>
        <taxon>Muroidea</taxon>
        <taxon>Muridae</taxon>
        <taxon>Murinae</taxon>
        <taxon>Rattus</taxon>
    </lineage>
</organism>